<evidence type="ECO:0000256" key="2">
    <source>
        <dbReference type="SAM" id="SignalP"/>
    </source>
</evidence>
<dbReference type="Proteomes" id="UP000007842">
    <property type="component" value="Chromosome"/>
</dbReference>
<protein>
    <submittedName>
        <fullName evidence="3">Uncharacterized protein</fullName>
    </submittedName>
</protein>
<reference evidence="4" key="1">
    <citation type="submission" date="2011-12" db="EMBL/GenBank/DDBJ databases">
        <title>Complete genome sequence of Streptomyces cattleya strain DSM 46488.</title>
        <authorList>
            <person name="Ou H.-Y."/>
            <person name="Li P."/>
            <person name="Zhao C."/>
            <person name="O'Hagan D."/>
            <person name="Deng Z."/>
        </authorList>
    </citation>
    <scope>NUCLEOTIDE SEQUENCE [LARGE SCALE GENOMIC DNA]</scope>
    <source>
        <strain evidence="4">ATCC 35852 / DSM 46488 / JCM 4925 / NBRC 14057 / NRRL 8057</strain>
    </source>
</reference>
<dbReference type="RefSeq" id="WP_014142840.1">
    <property type="nucleotide sequence ID" value="NC_016111.1"/>
</dbReference>
<dbReference type="KEGG" id="scy:SCATT_20760"/>
<gene>
    <name evidence="3" type="ordered locus">SCATT_20760</name>
</gene>
<proteinExistence type="predicted"/>
<feature type="region of interest" description="Disordered" evidence="1">
    <location>
        <begin position="102"/>
        <end position="129"/>
    </location>
</feature>
<accession>G8WZF0</accession>
<dbReference type="KEGG" id="sct:SCAT_2093"/>
<dbReference type="AlphaFoldDB" id="F8JVG1"/>
<keyword evidence="4" id="KW-1185">Reference proteome</keyword>
<sequence>MRRTFSTLGTLAAAATLVVTMPAAAHAAHGSLFVNGVQYENPHSGCHHVPHSGPGVWVVNNTDEDVLVYSSADCRGAVSRVFSHGDFGPAWGSAFFVRGDHDGHGPGHGHGHGHDHGPGFDLDDDEDAW</sequence>
<organism evidence="3 4">
    <name type="scientific">Streptantibioticus cattleyicolor (strain ATCC 35852 / DSM 46488 / JCM 4925 / NBRC 14057 / NRRL 8057)</name>
    <name type="common">Streptomyces cattleya</name>
    <dbReference type="NCBI Taxonomy" id="1003195"/>
    <lineage>
        <taxon>Bacteria</taxon>
        <taxon>Bacillati</taxon>
        <taxon>Actinomycetota</taxon>
        <taxon>Actinomycetes</taxon>
        <taxon>Kitasatosporales</taxon>
        <taxon>Streptomycetaceae</taxon>
        <taxon>Streptantibioticus</taxon>
    </lineage>
</organism>
<dbReference type="EMBL" id="CP003219">
    <property type="protein sequence ID" value="AEW94447.1"/>
    <property type="molecule type" value="Genomic_DNA"/>
</dbReference>
<keyword evidence="2" id="KW-0732">Signal</keyword>
<dbReference type="PATRIC" id="fig|1003195.11.peg.3612"/>
<evidence type="ECO:0000256" key="1">
    <source>
        <dbReference type="SAM" id="MobiDB-lite"/>
    </source>
</evidence>
<feature type="chain" id="PRO_5003373686" evidence="2">
    <location>
        <begin position="28"/>
        <end position="129"/>
    </location>
</feature>
<dbReference type="HOGENOM" id="CLU_1947570_0_0_11"/>
<evidence type="ECO:0000313" key="4">
    <source>
        <dbReference type="Proteomes" id="UP000007842"/>
    </source>
</evidence>
<feature type="signal peptide" evidence="2">
    <location>
        <begin position="1"/>
        <end position="27"/>
    </location>
</feature>
<evidence type="ECO:0000313" key="3">
    <source>
        <dbReference type="EMBL" id="AEW94447.1"/>
    </source>
</evidence>
<accession>F8JVG1</accession>
<name>F8JVG1_STREN</name>